<evidence type="ECO:0000313" key="3">
    <source>
        <dbReference type="Proteomes" id="UP001440599"/>
    </source>
</evidence>
<dbReference type="SMART" id="SM00882">
    <property type="entry name" value="CoA_trans"/>
    <property type="match status" value="1"/>
</dbReference>
<dbReference type="EMBL" id="JBBMFT010000004">
    <property type="protein sequence ID" value="MEQ2456674.1"/>
    <property type="molecule type" value="Genomic_DNA"/>
</dbReference>
<proteinExistence type="predicted"/>
<protein>
    <submittedName>
        <fullName evidence="2">3-oxoacid CoA-transferase subunit A</fullName>
    </submittedName>
</protein>
<evidence type="ECO:0000256" key="1">
    <source>
        <dbReference type="ARBA" id="ARBA00022679"/>
    </source>
</evidence>
<dbReference type="InterPro" id="IPR037171">
    <property type="entry name" value="NagB/RpiA_transferase-like"/>
</dbReference>
<comment type="caution">
    <text evidence="2">The sequence shown here is derived from an EMBL/GenBank/DDBJ whole genome shotgun (WGS) entry which is preliminary data.</text>
</comment>
<dbReference type="Proteomes" id="UP001440599">
    <property type="component" value="Unassembled WGS sequence"/>
</dbReference>
<keyword evidence="1" id="KW-0808">Transferase</keyword>
<dbReference type="Gene3D" id="3.40.1080.10">
    <property type="entry name" value="Glutaconate Coenzyme A-transferase"/>
    <property type="match status" value="1"/>
</dbReference>
<dbReference type="NCBIfam" id="TIGR02429">
    <property type="entry name" value="pcaI_scoA_fam"/>
    <property type="match status" value="1"/>
</dbReference>
<dbReference type="InterPro" id="IPR012792">
    <property type="entry name" value="3-oxoacid_CoA-transf_A"/>
</dbReference>
<evidence type="ECO:0000313" key="2">
    <source>
        <dbReference type="EMBL" id="MEQ2456674.1"/>
    </source>
</evidence>
<dbReference type="RefSeq" id="WP_349140347.1">
    <property type="nucleotide sequence ID" value="NZ_JBBMFT010000004.1"/>
</dbReference>
<keyword evidence="3" id="KW-1185">Reference proteome</keyword>
<dbReference type="PROSITE" id="PS51257">
    <property type="entry name" value="PROKAR_LIPOPROTEIN"/>
    <property type="match status" value="1"/>
</dbReference>
<gene>
    <name evidence="2" type="ORF">WMO45_09070</name>
</gene>
<sequence>MAKFVSLEEAVALIPDGATIMCGGFMGCGNAHKIIDALSKSGKGNFTLISNDASQPGGPLGEDYYGVAKLVHNGQISHLIATHVGLNPEVAVRMHDGSMKVDLIPQGSLAEMIRAGGAGLGGVLTPTGVGTIVEDNKDFVLGKVTVDGREYLHMRPLRADVAIICGHKIDKAGNVWYKGTTRNFSLPMATAADLVIAEADEVVEIGEIAPENVHTYGVFVDYVVDGGKA</sequence>
<reference evidence="2 3" key="1">
    <citation type="submission" date="2024-03" db="EMBL/GenBank/DDBJ databases">
        <title>Human intestinal bacterial collection.</title>
        <authorList>
            <person name="Pauvert C."/>
            <person name="Hitch T.C.A."/>
            <person name="Clavel T."/>
        </authorList>
    </citation>
    <scope>NUCLEOTIDE SEQUENCE [LARGE SCALE GENOMIC DNA]</scope>
    <source>
        <strain evidence="2 3">CLA-AP-H34</strain>
    </source>
</reference>
<dbReference type="PANTHER" id="PTHR13707">
    <property type="entry name" value="KETOACID-COENZYME A TRANSFERASE"/>
    <property type="match status" value="1"/>
</dbReference>
<dbReference type="SUPFAM" id="SSF100950">
    <property type="entry name" value="NagB/RpiA/CoA transferase-like"/>
    <property type="match status" value="1"/>
</dbReference>
<dbReference type="Pfam" id="PF01144">
    <property type="entry name" value="CoA_trans"/>
    <property type="match status" value="1"/>
</dbReference>
<organism evidence="2 3">
    <name type="scientific">Flavonifractor hominis</name>
    <dbReference type="NCBI Taxonomy" id="3133178"/>
    <lineage>
        <taxon>Bacteria</taxon>
        <taxon>Bacillati</taxon>
        <taxon>Bacillota</taxon>
        <taxon>Clostridia</taxon>
        <taxon>Eubacteriales</taxon>
        <taxon>Oscillospiraceae</taxon>
        <taxon>Flavonifractor</taxon>
    </lineage>
</organism>
<accession>A0ABV1EQ14</accession>
<dbReference type="InterPro" id="IPR004165">
    <property type="entry name" value="CoA_trans_fam_I"/>
</dbReference>
<name>A0ABV1EQ14_9FIRM</name>
<dbReference type="PANTHER" id="PTHR13707:SF60">
    <property type="entry name" value="ACETATE COA-TRANSFERASE SUBUNIT ALPHA"/>
    <property type="match status" value="1"/>
</dbReference>